<evidence type="ECO:0000259" key="2">
    <source>
        <dbReference type="Pfam" id="PF14244"/>
    </source>
</evidence>
<reference evidence="3" key="2">
    <citation type="journal article" date="2024" name="Plant">
        <title>Genomic evolution and insights into agronomic trait innovations of Sesamum species.</title>
        <authorList>
            <person name="Miao H."/>
            <person name="Wang L."/>
            <person name="Qu L."/>
            <person name="Liu H."/>
            <person name="Sun Y."/>
            <person name="Le M."/>
            <person name="Wang Q."/>
            <person name="Wei S."/>
            <person name="Zheng Y."/>
            <person name="Lin W."/>
            <person name="Duan Y."/>
            <person name="Cao H."/>
            <person name="Xiong S."/>
            <person name="Wang X."/>
            <person name="Wei L."/>
            <person name="Li C."/>
            <person name="Ma Q."/>
            <person name="Ju M."/>
            <person name="Zhao R."/>
            <person name="Li G."/>
            <person name="Mu C."/>
            <person name="Tian Q."/>
            <person name="Mei H."/>
            <person name="Zhang T."/>
            <person name="Gao T."/>
            <person name="Zhang H."/>
        </authorList>
    </citation>
    <scope>NUCLEOTIDE SEQUENCE</scope>
    <source>
        <strain evidence="3">K16</strain>
    </source>
</reference>
<keyword evidence="4" id="KW-1185">Reference proteome</keyword>
<evidence type="ECO:0000259" key="1">
    <source>
        <dbReference type="Pfam" id="PF07727"/>
    </source>
</evidence>
<comment type="caution">
    <text evidence="3">The sequence shown here is derived from an EMBL/GenBank/DDBJ whole genome shotgun (WGS) entry which is preliminary data.</text>
</comment>
<reference evidence="3" key="1">
    <citation type="submission" date="2020-06" db="EMBL/GenBank/DDBJ databases">
        <authorList>
            <person name="Li T."/>
            <person name="Hu X."/>
            <person name="Zhang T."/>
            <person name="Song X."/>
            <person name="Zhang H."/>
            <person name="Dai N."/>
            <person name="Sheng W."/>
            <person name="Hou X."/>
            <person name="Wei L."/>
        </authorList>
    </citation>
    <scope>NUCLEOTIDE SEQUENCE</scope>
    <source>
        <strain evidence="3">K16</strain>
        <tissue evidence="3">Leaf</tissue>
    </source>
</reference>
<dbReference type="PANTHER" id="PTHR37610:SF40">
    <property type="entry name" value="OS01G0909600 PROTEIN"/>
    <property type="match status" value="1"/>
</dbReference>
<dbReference type="EMBL" id="JACGWL010000005">
    <property type="protein sequence ID" value="KAK4402886.1"/>
    <property type="molecule type" value="Genomic_DNA"/>
</dbReference>
<dbReference type="Proteomes" id="UP001289374">
    <property type="component" value="Unassembled WGS sequence"/>
</dbReference>
<dbReference type="InterPro" id="IPR013103">
    <property type="entry name" value="RVT_2"/>
</dbReference>
<accession>A0AAE1X0I3</accession>
<sequence>MAIVTAPMDGMNYMAWSRAIKLTLRGRMKLCFIDGTSKKLAKEHENYDKWIRVDNMILVMESLPSVTRHSTWCKEVEKQRKMSSTSVSTKGVALNVRWSGHRGHDQGQENLKREMWLIRNHDSALTVTRHVIQGKHASNCTVTLSGTWHDLDFLNANNSSFWIVDTDIPSSIPTPTTFSLVPAPRRTLRHTTPLAWLQDYICNHSTYSTDPYPSSVFTLAHRSFLANVAAIQEPREEGSWIPLDVNNIFLHGYLEEEVYMTAPNEYLRAQPNQVCRLKRSLYGWKQASRQWNIEFTSKFDSYGFTQPPHDHCIFTNGSGSSFLALLVYAEDVLIINPS</sequence>
<dbReference type="PANTHER" id="PTHR37610">
    <property type="entry name" value="CCHC-TYPE DOMAIN-CONTAINING PROTEIN"/>
    <property type="match status" value="1"/>
</dbReference>
<protein>
    <submittedName>
        <fullName evidence="3">Retrovirus-related Pol polyprotein from transposon RE1</fullName>
    </submittedName>
</protein>
<evidence type="ECO:0000313" key="3">
    <source>
        <dbReference type="EMBL" id="KAK4402886.1"/>
    </source>
</evidence>
<gene>
    <name evidence="3" type="ORF">Sango_1029300</name>
</gene>
<dbReference type="Pfam" id="PF14244">
    <property type="entry name" value="Retrotran_gag_3"/>
    <property type="match status" value="1"/>
</dbReference>
<feature type="domain" description="Retrotransposon Copia-like N-terminal" evidence="2">
    <location>
        <begin position="1"/>
        <end position="39"/>
    </location>
</feature>
<dbReference type="InterPro" id="IPR029472">
    <property type="entry name" value="Copia-like_N"/>
</dbReference>
<dbReference type="Pfam" id="PF07727">
    <property type="entry name" value="RVT_2"/>
    <property type="match status" value="1"/>
</dbReference>
<name>A0AAE1X0I3_9LAMI</name>
<feature type="domain" description="Reverse transcriptase Ty1/copia-type" evidence="1">
    <location>
        <begin position="242"/>
        <end position="335"/>
    </location>
</feature>
<proteinExistence type="predicted"/>
<dbReference type="AlphaFoldDB" id="A0AAE1X0I3"/>
<evidence type="ECO:0000313" key="4">
    <source>
        <dbReference type="Proteomes" id="UP001289374"/>
    </source>
</evidence>
<organism evidence="3 4">
    <name type="scientific">Sesamum angolense</name>
    <dbReference type="NCBI Taxonomy" id="2727404"/>
    <lineage>
        <taxon>Eukaryota</taxon>
        <taxon>Viridiplantae</taxon>
        <taxon>Streptophyta</taxon>
        <taxon>Embryophyta</taxon>
        <taxon>Tracheophyta</taxon>
        <taxon>Spermatophyta</taxon>
        <taxon>Magnoliopsida</taxon>
        <taxon>eudicotyledons</taxon>
        <taxon>Gunneridae</taxon>
        <taxon>Pentapetalae</taxon>
        <taxon>asterids</taxon>
        <taxon>lamiids</taxon>
        <taxon>Lamiales</taxon>
        <taxon>Pedaliaceae</taxon>
        <taxon>Sesamum</taxon>
    </lineage>
</organism>